<evidence type="ECO:0000256" key="11">
    <source>
        <dbReference type="ARBA" id="ARBA00022967"/>
    </source>
</evidence>
<dbReference type="PRINTS" id="PR00943">
    <property type="entry name" value="CUATPASE"/>
</dbReference>
<feature type="domain" description="HMA" evidence="17">
    <location>
        <begin position="18"/>
        <end position="84"/>
    </location>
</feature>
<evidence type="ECO:0000256" key="16">
    <source>
        <dbReference type="RuleBase" id="RU362081"/>
    </source>
</evidence>
<dbReference type="SUPFAM" id="SSF56784">
    <property type="entry name" value="HAD-like"/>
    <property type="match status" value="1"/>
</dbReference>
<dbReference type="PANTHER" id="PTHR43520">
    <property type="entry name" value="ATP7, ISOFORM B"/>
    <property type="match status" value="1"/>
</dbReference>
<evidence type="ECO:0000256" key="2">
    <source>
        <dbReference type="ARBA" id="ARBA00006024"/>
    </source>
</evidence>
<dbReference type="InterPro" id="IPR044492">
    <property type="entry name" value="P_typ_ATPase_HD_dom"/>
</dbReference>
<name>A0ABS7TU83_9BACT</name>
<feature type="transmembrane region" description="Helical" evidence="16">
    <location>
        <begin position="812"/>
        <end position="831"/>
    </location>
</feature>
<feature type="domain" description="HMA" evidence="17">
    <location>
        <begin position="92"/>
        <end position="158"/>
    </location>
</feature>
<dbReference type="InterPro" id="IPR008250">
    <property type="entry name" value="ATPase_P-typ_transduc_dom_A_sf"/>
</dbReference>
<dbReference type="InterPro" id="IPR036163">
    <property type="entry name" value="HMA_dom_sf"/>
</dbReference>
<sequence>MSSTATIARTATPEDAGAHAELPIEGMTCASCVVRVERALKAVPGVQAAHVNLVTGRARVVFDGAAVTQAALTRAIEGAGYAVPGPAAAETTSIELPIAGMTCANCVRRIEKALRAVRGVTEASVNLVTGRATVSFAPGEASPRALVEAITRAGYSVPEFAAAPAARVEAAARAEALAQSEQREQRGLRRDFVAAAALSVPLLVVAMSHGAIPGTAGTFGRWLQFVLATPVVFGPGRRFLRLAWKALGHGAADMNTLVSIGTLAAWVYSTVALTLPGLFPHAEHGALPHLYFEAAAAIVSFVLLGKLLETRARRRLSDAVRGLVALVPKTARRLGEGREDDVPVESLVPGDHVLVRPGERIPSDGVVVRGVSAVDESMLTGESIPVDKAKEAQVFGGTLNQSGALVVRVTHTGGDTALARIVEAVEQAQGSRAPIARLADVVSSYFVPIVLGIAMITLLAWVAVDPTAGGFAAAIERFVAVLVIACPCALGLATPAAVAVGTGRGAELGILVKGGAALEAASRVDAVLLDKTGTLTEGKPALTDVVPGAGWSAAELLALVAAVERASEHPVARAIVEGAEQRAIRAALASEFRMEPGFGIAGTVDGRIVLVGTSAWLGRNGVDAASLEAEAERLAERGRTPSFVAVDGVLAGLVAVADRPGEGARQVVADLKALGIEVAMFTGDRRRTAEAIAAELGIGRVIAEVRPEDKARVVADERARGRVVAMVGDGVNDAPALAGAHVGVAIGTGTDIAVAAADIALLRGGISSLPVALQLARRTLRTIRQNLFWAFVYNVIGIPIAAGALYLWTGWLLSPVLASAAMSLSSVSVLANSLRLRRFAAGGV</sequence>
<evidence type="ECO:0000313" key="18">
    <source>
        <dbReference type="EMBL" id="MBZ5711771.1"/>
    </source>
</evidence>
<accession>A0ABS7TU83</accession>
<dbReference type="InterPro" id="IPR027256">
    <property type="entry name" value="P-typ_ATPase_IB"/>
</dbReference>
<evidence type="ECO:0000256" key="6">
    <source>
        <dbReference type="ARBA" id="ARBA00022737"/>
    </source>
</evidence>
<dbReference type="SFLD" id="SFLDF00027">
    <property type="entry name" value="p-type_atpase"/>
    <property type="match status" value="1"/>
</dbReference>
<dbReference type="SUPFAM" id="SSF81665">
    <property type="entry name" value="Calcium ATPase, transmembrane domain M"/>
    <property type="match status" value="1"/>
</dbReference>
<dbReference type="NCBIfam" id="TIGR01494">
    <property type="entry name" value="ATPase_P-type"/>
    <property type="match status" value="1"/>
</dbReference>
<comment type="subcellular location">
    <subcellularLocation>
        <location evidence="16">Cell membrane</location>
    </subcellularLocation>
    <subcellularLocation>
        <location evidence="1">Endomembrane system</location>
        <topology evidence="1">Multi-pass membrane protein</topology>
    </subcellularLocation>
</comment>
<dbReference type="CDD" id="cd00371">
    <property type="entry name" value="HMA"/>
    <property type="match status" value="2"/>
</dbReference>
<keyword evidence="6" id="KW-0677">Repeat</keyword>
<comment type="caution">
    <text evidence="18">The sequence shown here is derived from an EMBL/GenBank/DDBJ whole genome shotgun (WGS) entry which is preliminary data.</text>
</comment>
<feature type="transmembrane region" description="Helical" evidence="16">
    <location>
        <begin position="787"/>
        <end position="806"/>
    </location>
</feature>
<evidence type="ECO:0000256" key="5">
    <source>
        <dbReference type="ARBA" id="ARBA00022723"/>
    </source>
</evidence>
<dbReference type="Pfam" id="PF00122">
    <property type="entry name" value="E1-E2_ATPase"/>
    <property type="match status" value="1"/>
</dbReference>
<keyword evidence="5 16" id="KW-0479">Metal-binding</keyword>
<dbReference type="Gene3D" id="3.30.70.100">
    <property type="match status" value="2"/>
</dbReference>
<keyword evidence="4 16" id="KW-0812">Transmembrane</keyword>
<dbReference type="SFLD" id="SFLDS00003">
    <property type="entry name" value="Haloacid_Dehalogenase"/>
    <property type="match status" value="1"/>
</dbReference>
<dbReference type="NCBIfam" id="TIGR01525">
    <property type="entry name" value="ATPase-IB_hvy"/>
    <property type="match status" value="1"/>
</dbReference>
<dbReference type="Gene3D" id="3.40.50.1000">
    <property type="entry name" value="HAD superfamily/HAD-like"/>
    <property type="match status" value="1"/>
</dbReference>
<dbReference type="NCBIfam" id="TIGR00003">
    <property type="entry name" value="copper ion binding protein"/>
    <property type="match status" value="2"/>
</dbReference>
<evidence type="ECO:0000256" key="1">
    <source>
        <dbReference type="ARBA" id="ARBA00004127"/>
    </source>
</evidence>
<keyword evidence="9 16" id="KW-0067">ATP-binding</keyword>
<evidence type="ECO:0000256" key="15">
    <source>
        <dbReference type="ARBA" id="ARBA00023136"/>
    </source>
</evidence>
<dbReference type="PRINTS" id="PR00942">
    <property type="entry name" value="CUATPASEI"/>
</dbReference>
<keyword evidence="13" id="KW-0186">Copper</keyword>
<keyword evidence="12 16" id="KW-1133">Transmembrane helix</keyword>
<keyword evidence="8" id="KW-0187">Copper transport</keyword>
<evidence type="ECO:0000256" key="13">
    <source>
        <dbReference type="ARBA" id="ARBA00023008"/>
    </source>
</evidence>
<evidence type="ECO:0000256" key="10">
    <source>
        <dbReference type="ARBA" id="ARBA00022842"/>
    </source>
</evidence>
<dbReference type="PROSITE" id="PS50846">
    <property type="entry name" value="HMA_2"/>
    <property type="match status" value="2"/>
</dbReference>
<dbReference type="PROSITE" id="PS01047">
    <property type="entry name" value="HMA_1"/>
    <property type="match status" value="2"/>
</dbReference>
<feature type="transmembrane region" description="Helical" evidence="16">
    <location>
        <begin position="218"/>
        <end position="236"/>
    </location>
</feature>
<dbReference type="SUPFAM" id="SSF81653">
    <property type="entry name" value="Calcium ATPase, transduction domain A"/>
    <property type="match status" value="1"/>
</dbReference>
<keyword evidence="19" id="KW-1185">Reference proteome</keyword>
<dbReference type="InterPro" id="IPR023299">
    <property type="entry name" value="ATPase_P-typ_cyto_dom_N"/>
</dbReference>
<evidence type="ECO:0000259" key="17">
    <source>
        <dbReference type="PROSITE" id="PS50846"/>
    </source>
</evidence>
<keyword evidence="10" id="KW-0460">Magnesium</keyword>
<dbReference type="Pfam" id="PF00702">
    <property type="entry name" value="Hydrolase"/>
    <property type="match status" value="1"/>
</dbReference>
<evidence type="ECO:0000256" key="7">
    <source>
        <dbReference type="ARBA" id="ARBA00022741"/>
    </source>
</evidence>
<dbReference type="PANTHER" id="PTHR43520:SF8">
    <property type="entry name" value="P-TYPE CU(+) TRANSPORTER"/>
    <property type="match status" value="1"/>
</dbReference>
<keyword evidence="11" id="KW-1278">Translocase</keyword>
<dbReference type="CDD" id="cd02094">
    <property type="entry name" value="P-type_ATPase_Cu-like"/>
    <property type="match status" value="1"/>
</dbReference>
<dbReference type="Pfam" id="PF00403">
    <property type="entry name" value="HMA"/>
    <property type="match status" value="2"/>
</dbReference>
<feature type="transmembrane region" description="Helical" evidence="16">
    <location>
        <begin position="192"/>
        <end position="212"/>
    </location>
</feature>
<keyword evidence="16" id="KW-1003">Cell membrane</keyword>
<reference evidence="18" key="1">
    <citation type="submission" date="2021-08" db="EMBL/GenBank/DDBJ databases">
        <authorList>
            <person name="Stevens D.C."/>
        </authorList>
    </citation>
    <scope>NUCLEOTIDE SEQUENCE</scope>
    <source>
        <strain evidence="18">DSM 53165</strain>
    </source>
</reference>
<dbReference type="Proteomes" id="UP001139031">
    <property type="component" value="Unassembled WGS sequence"/>
</dbReference>
<evidence type="ECO:0000256" key="14">
    <source>
        <dbReference type="ARBA" id="ARBA00023065"/>
    </source>
</evidence>
<protein>
    <submittedName>
        <fullName evidence="18">Heavy metal translocating P-type ATPase</fullName>
    </submittedName>
</protein>
<proteinExistence type="inferred from homology"/>
<feature type="transmembrane region" description="Helical" evidence="16">
    <location>
        <begin position="442"/>
        <end position="463"/>
    </location>
</feature>
<dbReference type="InterPro" id="IPR023214">
    <property type="entry name" value="HAD_sf"/>
</dbReference>
<keyword evidence="15 16" id="KW-0472">Membrane</keyword>
<dbReference type="SUPFAM" id="SSF55008">
    <property type="entry name" value="HMA, heavy metal-associated domain"/>
    <property type="match status" value="2"/>
</dbReference>
<evidence type="ECO:0000256" key="9">
    <source>
        <dbReference type="ARBA" id="ARBA00022840"/>
    </source>
</evidence>
<dbReference type="Gene3D" id="2.70.150.10">
    <property type="entry name" value="Calcium-transporting ATPase, cytoplasmic transduction domain A"/>
    <property type="match status" value="1"/>
</dbReference>
<dbReference type="InterPro" id="IPR017969">
    <property type="entry name" value="Heavy-metal-associated_CS"/>
</dbReference>
<keyword evidence="7 16" id="KW-0547">Nucleotide-binding</keyword>
<dbReference type="InterPro" id="IPR018303">
    <property type="entry name" value="ATPase_P-typ_P_site"/>
</dbReference>
<dbReference type="NCBIfam" id="TIGR01511">
    <property type="entry name" value="ATPase-IB1_Cu"/>
    <property type="match status" value="1"/>
</dbReference>
<gene>
    <name evidence="18" type="ORF">K7C98_21220</name>
</gene>
<evidence type="ECO:0000256" key="8">
    <source>
        <dbReference type="ARBA" id="ARBA00022796"/>
    </source>
</evidence>
<evidence type="ECO:0000256" key="12">
    <source>
        <dbReference type="ARBA" id="ARBA00022989"/>
    </source>
</evidence>
<feature type="transmembrane region" description="Helical" evidence="16">
    <location>
        <begin position="257"/>
        <end position="278"/>
    </location>
</feature>
<evidence type="ECO:0000313" key="19">
    <source>
        <dbReference type="Proteomes" id="UP001139031"/>
    </source>
</evidence>
<dbReference type="InterPro" id="IPR059000">
    <property type="entry name" value="ATPase_P-type_domA"/>
</dbReference>
<dbReference type="PRINTS" id="PR00119">
    <property type="entry name" value="CATATPASE"/>
</dbReference>
<feature type="transmembrane region" description="Helical" evidence="16">
    <location>
        <begin position="290"/>
        <end position="308"/>
    </location>
</feature>
<dbReference type="InterPro" id="IPR036412">
    <property type="entry name" value="HAD-like_sf"/>
</dbReference>
<evidence type="ECO:0000256" key="3">
    <source>
        <dbReference type="ARBA" id="ARBA00022448"/>
    </source>
</evidence>
<dbReference type="InterPro" id="IPR006121">
    <property type="entry name" value="HMA_dom"/>
</dbReference>
<keyword evidence="14" id="KW-0406">Ion transport</keyword>
<feature type="transmembrane region" description="Helical" evidence="16">
    <location>
        <begin position="478"/>
        <end position="500"/>
    </location>
</feature>
<dbReference type="PROSITE" id="PS00154">
    <property type="entry name" value="ATPASE_E1_E2"/>
    <property type="match status" value="1"/>
</dbReference>
<dbReference type="SFLD" id="SFLDG00002">
    <property type="entry name" value="C1.7:_P-type_atpase_like"/>
    <property type="match status" value="1"/>
</dbReference>
<dbReference type="InterPro" id="IPR006122">
    <property type="entry name" value="HMA_Cu_ion-bd"/>
</dbReference>
<dbReference type="EMBL" id="JAIRAU010000027">
    <property type="protein sequence ID" value="MBZ5711771.1"/>
    <property type="molecule type" value="Genomic_DNA"/>
</dbReference>
<dbReference type="RefSeq" id="WP_224193532.1">
    <property type="nucleotide sequence ID" value="NZ_JAIRAU010000027.1"/>
</dbReference>
<organism evidence="18 19">
    <name type="scientific">Nannocystis pusilla</name>
    <dbReference type="NCBI Taxonomy" id="889268"/>
    <lineage>
        <taxon>Bacteria</taxon>
        <taxon>Pseudomonadati</taxon>
        <taxon>Myxococcota</taxon>
        <taxon>Polyangia</taxon>
        <taxon>Nannocystales</taxon>
        <taxon>Nannocystaceae</taxon>
        <taxon>Nannocystis</taxon>
    </lineage>
</organism>
<dbReference type="InterPro" id="IPR023298">
    <property type="entry name" value="ATPase_P-typ_TM_dom_sf"/>
</dbReference>
<comment type="similarity">
    <text evidence="2 16">Belongs to the cation transport ATPase (P-type) (TC 3.A.3) family. Type IB subfamily.</text>
</comment>
<keyword evidence="3" id="KW-0813">Transport</keyword>
<evidence type="ECO:0000256" key="4">
    <source>
        <dbReference type="ARBA" id="ARBA00022692"/>
    </source>
</evidence>
<dbReference type="InterPro" id="IPR001757">
    <property type="entry name" value="P_typ_ATPase"/>
</dbReference>
<dbReference type="Gene3D" id="3.40.1110.10">
    <property type="entry name" value="Calcium-transporting ATPase, cytoplasmic domain N"/>
    <property type="match status" value="1"/>
</dbReference>